<dbReference type="EMBL" id="CAXKWB010015837">
    <property type="protein sequence ID" value="CAL4114590.1"/>
    <property type="molecule type" value="Genomic_DNA"/>
</dbReference>
<organism evidence="1 2">
    <name type="scientific">Meganyctiphanes norvegica</name>
    <name type="common">Northern krill</name>
    <name type="synonym">Thysanopoda norvegica</name>
    <dbReference type="NCBI Taxonomy" id="48144"/>
    <lineage>
        <taxon>Eukaryota</taxon>
        <taxon>Metazoa</taxon>
        <taxon>Ecdysozoa</taxon>
        <taxon>Arthropoda</taxon>
        <taxon>Crustacea</taxon>
        <taxon>Multicrustacea</taxon>
        <taxon>Malacostraca</taxon>
        <taxon>Eumalacostraca</taxon>
        <taxon>Eucarida</taxon>
        <taxon>Euphausiacea</taxon>
        <taxon>Euphausiidae</taxon>
        <taxon>Meganyctiphanes</taxon>
    </lineage>
</organism>
<keyword evidence="2" id="KW-1185">Reference proteome</keyword>
<proteinExistence type="predicted"/>
<dbReference type="AlphaFoldDB" id="A0AAV2R3N6"/>
<feature type="non-terminal residue" evidence="1">
    <location>
        <position position="1"/>
    </location>
</feature>
<name>A0AAV2R3N6_MEGNR</name>
<sequence length="125" mass="13892">LAYTDVDAKYDVNIPNNGLGSGGAFLFDVSNLKESEYMRFESKNKIVTIQISYFCDKQKSTLQLFIDFTPLPDSLCGEDNSLGRAGEWTVTEMIYKCENWAICRELKVVANSLNAGGAIGVEYIV</sequence>
<evidence type="ECO:0000313" key="2">
    <source>
        <dbReference type="Proteomes" id="UP001497623"/>
    </source>
</evidence>
<gene>
    <name evidence="1" type="ORF">MNOR_LOCUS20465</name>
</gene>
<dbReference type="Proteomes" id="UP001497623">
    <property type="component" value="Unassembled WGS sequence"/>
</dbReference>
<comment type="caution">
    <text evidence="1">The sequence shown here is derived from an EMBL/GenBank/DDBJ whole genome shotgun (WGS) entry which is preliminary data.</text>
</comment>
<evidence type="ECO:0000313" key="1">
    <source>
        <dbReference type="EMBL" id="CAL4114590.1"/>
    </source>
</evidence>
<accession>A0AAV2R3N6</accession>
<feature type="non-terminal residue" evidence="1">
    <location>
        <position position="125"/>
    </location>
</feature>
<protein>
    <submittedName>
        <fullName evidence="1">Uncharacterized protein</fullName>
    </submittedName>
</protein>
<reference evidence="1 2" key="1">
    <citation type="submission" date="2024-05" db="EMBL/GenBank/DDBJ databases">
        <authorList>
            <person name="Wallberg A."/>
        </authorList>
    </citation>
    <scope>NUCLEOTIDE SEQUENCE [LARGE SCALE GENOMIC DNA]</scope>
</reference>